<dbReference type="AlphaFoldDB" id="A0A063XY62"/>
<comment type="caution">
    <text evidence="1">The sequence shown here is derived from an EMBL/GenBank/DDBJ whole genome shotgun (WGS) entry which is preliminary data.</text>
</comment>
<accession>A0A063XY62</accession>
<protein>
    <submittedName>
        <fullName evidence="1">Uncharacterized protein</fullName>
    </submittedName>
</protein>
<evidence type="ECO:0000313" key="2">
    <source>
        <dbReference type="Proteomes" id="UP000027318"/>
    </source>
</evidence>
<evidence type="ECO:0000313" key="1">
    <source>
        <dbReference type="EMBL" id="KDE39078.1"/>
    </source>
</evidence>
<dbReference type="EMBL" id="JMSZ01000032">
    <property type="protein sequence ID" value="KDE39078.1"/>
    <property type="molecule type" value="Genomic_DNA"/>
</dbReference>
<dbReference type="STRING" id="267850.ADINL_2207"/>
<name>A0A063XY62_9GAMM</name>
<reference evidence="1 2" key="1">
    <citation type="journal article" date="2005" name="Int. J. Syst. Evol. Microbiol.">
        <title>Nitrincola lacisaponensis gen. nov., sp. nov., a novel alkaliphilic bacterium isolated from an alkaline, saline lake.</title>
        <authorList>
            <person name="Dimitriu P.A."/>
            <person name="Shukla S.K."/>
            <person name="Conradt J."/>
            <person name="Marquez M.C."/>
            <person name="Ventosa A."/>
            <person name="Maglia A."/>
            <person name="Peyton B.M."/>
            <person name="Pinkart H.C."/>
            <person name="Mormile M.R."/>
        </authorList>
    </citation>
    <scope>NUCLEOTIDE SEQUENCE [LARGE SCALE GENOMIC DNA]</scope>
    <source>
        <strain evidence="1 2">4CA</strain>
    </source>
</reference>
<sequence>MVRRREKENRELICTTDNPFPSTAMFFTRHGCFLFQGQKMKLAFSCFLTPLSI</sequence>
<gene>
    <name evidence="1" type="ORF">ADINL_2207</name>
</gene>
<proteinExistence type="predicted"/>
<keyword evidence="2" id="KW-1185">Reference proteome</keyword>
<dbReference type="Proteomes" id="UP000027318">
    <property type="component" value="Unassembled WGS sequence"/>
</dbReference>
<organism evidence="1 2">
    <name type="scientific">Nitrincola lacisaponensis</name>
    <dbReference type="NCBI Taxonomy" id="267850"/>
    <lineage>
        <taxon>Bacteria</taxon>
        <taxon>Pseudomonadati</taxon>
        <taxon>Pseudomonadota</taxon>
        <taxon>Gammaproteobacteria</taxon>
        <taxon>Oceanospirillales</taxon>
        <taxon>Oceanospirillaceae</taxon>
        <taxon>Nitrincola</taxon>
    </lineage>
</organism>